<dbReference type="AlphaFoldDB" id="A0A329R1V4"/>
<gene>
    <name evidence="2" type="ORF">DC345_04240</name>
</gene>
<dbReference type="EMBL" id="QEVW01000003">
    <property type="protein sequence ID" value="RAW18353.1"/>
    <property type="molecule type" value="Genomic_DNA"/>
</dbReference>
<evidence type="ECO:0000313" key="2">
    <source>
        <dbReference type="EMBL" id="RAW18353.1"/>
    </source>
</evidence>
<sequence>MRLNPSIKLGFLAITLSFTAICATLITSQTTLAAPVPASKAVYHQFQMYSKNAVKSTPSLVQARKYLLNHIDEVGPWQATLMTLQLENLQKIRLADLDQKMYTELFQNVIYEAHTNIGYEQKLTYSSLLKVIKDPTVRKLLQEASDLGFKLETSEGLYYPIINYEVYKKFQPYVKPDIIAYIDIMAAESNQATTSDAAFIITWDELIRRTLEKEAFLNNFPSSNRASAVKNSLYVGYLFYGSDNSPAYDWYTEEEIRTLDPEVKKAYEKAVANRKPNTKSVLLDTVDKILHLLDKSNDELTPEIKEITDHVESLFAND</sequence>
<proteinExistence type="predicted"/>
<reference evidence="2 3" key="1">
    <citation type="submission" date="2018-04" db="EMBL/GenBank/DDBJ databases">
        <title>Paenibacillus taichungensis Genome sequencing and assembly.</title>
        <authorList>
            <person name="Xu J."/>
            <person name="Rensing C."/>
            <person name="Mazhar H.S."/>
        </authorList>
    </citation>
    <scope>NUCLEOTIDE SEQUENCE [LARGE SCALE GENOMIC DNA]</scope>
    <source>
        <strain evidence="2 3">NC1</strain>
    </source>
</reference>
<organism evidence="2 3">
    <name type="scientific">Paenibacillus taichungensis</name>
    <dbReference type="NCBI Taxonomy" id="484184"/>
    <lineage>
        <taxon>Bacteria</taxon>
        <taxon>Bacillati</taxon>
        <taxon>Bacillota</taxon>
        <taxon>Bacilli</taxon>
        <taxon>Bacillales</taxon>
        <taxon>Paenibacillaceae</taxon>
        <taxon>Paenibacillus</taxon>
    </lineage>
</organism>
<evidence type="ECO:0000313" key="3">
    <source>
        <dbReference type="Proteomes" id="UP000250642"/>
    </source>
</evidence>
<evidence type="ECO:0008006" key="4">
    <source>
        <dbReference type="Google" id="ProtNLM"/>
    </source>
</evidence>
<dbReference type="Proteomes" id="UP000250642">
    <property type="component" value="Unassembled WGS sequence"/>
</dbReference>
<keyword evidence="1" id="KW-0732">Signal</keyword>
<feature type="chain" id="PRO_5016276535" description="SbsC C-terminal domain-containing protein" evidence="1">
    <location>
        <begin position="34"/>
        <end position="318"/>
    </location>
</feature>
<feature type="signal peptide" evidence="1">
    <location>
        <begin position="1"/>
        <end position="33"/>
    </location>
</feature>
<name>A0A329R1V4_9BACL</name>
<accession>A0A329R1V4</accession>
<evidence type="ECO:0000256" key="1">
    <source>
        <dbReference type="SAM" id="SignalP"/>
    </source>
</evidence>
<protein>
    <recommendedName>
        <fullName evidence="4">SbsC C-terminal domain-containing protein</fullName>
    </recommendedName>
</protein>
<comment type="caution">
    <text evidence="2">The sequence shown here is derived from an EMBL/GenBank/DDBJ whole genome shotgun (WGS) entry which is preliminary data.</text>
</comment>
<dbReference type="RefSeq" id="WP_113052035.1">
    <property type="nucleotide sequence ID" value="NZ_QEVW01000003.1"/>
</dbReference>